<comment type="caution">
    <text evidence="1">The sequence shown here is derived from an EMBL/GenBank/DDBJ whole genome shotgun (WGS) entry which is preliminary data.</text>
</comment>
<protein>
    <submittedName>
        <fullName evidence="1">Uncharacterized protein</fullName>
    </submittedName>
</protein>
<reference evidence="1" key="1">
    <citation type="submission" date="2021-03" db="EMBL/GenBank/DDBJ databases">
        <authorList>
            <person name="Li Z."/>
            <person name="Yang C."/>
        </authorList>
    </citation>
    <scope>NUCLEOTIDE SEQUENCE</scope>
    <source>
        <strain evidence="1">Dzin_1.0</strain>
        <tissue evidence="1">Leaf</tissue>
    </source>
</reference>
<reference evidence="1" key="2">
    <citation type="journal article" date="2022" name="Hortic Res">
        <title>The genome of Dioscorea zingiberensis sheds light on the biosynthesis, origin and evolution of the medicinally important diosgenin saponins.</title>
        <authorList>
            <person name="Li Y."/>
            <person name="Tan C."/>
            <person name="Li Z."/>
            <person name="Guo J."/>
            <person name="Li S."/>
            <person name="Chen X."/>
            <person name="Wang C."/>
            <person name="Dai X."/>
            <person name="Yang H."/>
            <person name="Song W."/>
            <person name="Hou L."/>
            <person name="Xu J."/>
            <person name="Tong Z."/>
            <person name="Xu A."/>
            <person name="Yuan X."/>
            <person name="Wang W."/>
            <person name="Yang Q."/>
            <person name="Chen L."/>
            <person name="Sun Z."/>
            <person name="Wang K."/>
            <person name="Pan B."/>
            <person name="Chen J."/>
            <person name="Bao Y."/>
            <person name="Liu F."/>
            <person name="Qi X."/>
            <person name="Gang D.R."/>
            <person name="Wen J."/>
            <person name="Li J."/>
        </authorList>
    </citation>
    <scope>NUCLEOTIDE SEQUENCE</scope>
    <source>
        <strain evidence="1">Dzin_1.0</strain>
    </source>
</reference>
<dbReference type="OrthoDB" id="112749at2759"/>
<sequence length="205" mass="22885">MADEPLTLESGSPPSPATAPVRLLDCVEELLHFTLSSQLDGSLGVDIELSNDYCSRLLLSDPLHVQSNIGAGLKSVEWRCAIGDYNRIAPVASLLFNKTLVVEVQYVNQYSSFSEMLQVETLVKVLPGVKTIEEDSDKNRLASDVINRLLSNCSWMNVHLIKPYECVFEIRVPEGYGARWSQDGLKFIGFLEPYVEEGHSKGWKH</sequence>
<dbReference type="PANTHER" id="PTHR34204:SF2">
    <property type="entry name" value="RNA-BINDING ASCH DOMAIN PROTEIN"/>
    <property type="match status" value="1"/>
</dbReference>
<accession>A0A9D5CQI9</accession>
<dbReference type="InterPro" id="IPR015947">
    <property type="entry name" value="PUA-like_sf"/>
</dbReference>
<organism evidence="1 2">
    <name type="scientific">Dioscorea zingiberensis</name>
    <dbReference type="NCBI Taxonomy" id="325984"/>
    <lineage>
        <taxon>Eukaryota</taxon>
        <taxon>Viridiplantae</taxon>
        <taxon>Streptophyta</taxon>
        <taxon>Embryophyta</taxon>
        <taxon>Tracheophyta</taxon>
        <taxon>Spermatophyta</taxon>
        <taxon>Magnoliopsida</taxon>
        <taxon>Liliopsida</taxon>
        <taxon>Dioscoreales</taxon>
        <taxon>Dioscoreaceae</taxon>
        <taxon>Dioscorea</taxon>
    </lineage>
</organism>
<dbReference type="EMBL" id="JAGGNH010000003">
    <property type="protein sequence ID" value="KAJ0977077.1"/>
    <property type="molecule type" value="Genomic_DNA"/>
</dbReference>
<evidence type="ECO:0000313" key="1">
    <source>
        <dbReference type="EMBL" id="KAJ0977077.1"/>
    </source>
</evidence>
<gene>
    <name evidence="1" type="ORF">J5N97_012551</name>
</gene>
<dbReference type="SUPFAM" id="SSF88697">
    <property type="entry name" value="PUA domain-like"/>
    <property type="match status" value="1"/>
</dbReference>
<proteinExistence type="predicted"/>
<dbReference type="Gene3D" id="2.30.130.30">
    <property type="entry name" value="Hypothetical protein"/>
    <property type="match status" value="1"/>
</dbReference>
<dbReference type="PANTHER" id="PTHR34204">
    <property type="entry name" value="RNA-BINDING ASCH DOMAIN PROTEIN"/>
    <property type="match status" value="1"/>
</dbReference>
<evidence type="ECO:0000313" key="2">
    <source>
        <dbReference type="Proteomes" id="UP001085076"/>
    </source>
</evidence>
<dbReference type="AlphaFoldDB" id="A0A9D5CQI9"/>
<dbReference type="Proteomes" id="UP001085076">
    <property type="component" value="Miscellaneous, Linkage group lg03"/>
</dbReference>
<name>A0A9D5CQI9_9LILI</name>
<keyword evidence="2" id="KW-1185">Reference proteome</keyword>